<protein>
    <submittedName>
        <fullName evidence="2">Uncharacterized protein</fullName>
    </submittedName>
</protein>
<dbReference type="EMBL" id="CAUYUJ010021893">
    <property type="protein sequence ID" value="CAK0907617.1"/>
    <property type="molecule type" value="Genomic_DNA"/>
</dbReference>
<feature type="compositionally biased region" description="Low complexity" evidence="1">
    <location>
        <begin position="251"/>
        <end position="268"/>
    </location>
</feature>
<keyword evidence="3" id="KW-1185">Reference proteome</keyword>
<gene>
    <name evidence="2" type="ORF">PCOR1329_LOCUS82586</name>
</gene>
<feature type="region of interest" description="Disordered" evidence="1">
    <location>
        <begin position="229"/>
        <end position="268"/>
    </location>
</feature>
<accession>A0ABN9Y4Z3</accession>
<dbReference type="Proteomes" id="UP001189429">
    <property type="component" value="Unassembled WGS sequence"/>
</dbReference>
<dbReference type="SUPFAM" id="SSF48403">
    <property type="entry name" value="Ankyrin repeat"/>
    <property type="match status" value="1"/>
</dbReference>
<dbReference type="Gene3D" id="1.25.40.20">
    <property type="entry name" value="Ankyrin repeat-containing domain"/>
    <property type="match status" value="1"/>
</dbReference>
<name>A0ABN9Y4Z3_9DINO</name>
<sequence length="268" mass="30121">YGLDLFSADLHAPTEDPIALVRSHVRGCQEVLLVLDGEGLALQRAWVLFEALVAFELGKKLVVRCCSPGGFGTTEGDVVAWERRVDAADWDQAETTRQSDRKRLQAYAQRALDVHGRGVERLMAQLKLQLRRDIYGQILIGAVERGDRRAVEAALDRGANPEQQDALGNLAEELAAFAGHTELEELLFERRVGGRQHARLSAFFIHGPRPSPPTWPRWRRGCRRSWPRPWSVRRRGQPSPPRPRRRRRRLLAPGRRLPAAAAAACCPS</sequence>
<organism evidence="2 3">
    <name type="scientific">Prorocentrum cordatum</name>
    <dbReference type="NCBI Taxonomy" id="2364126"/>
    <lineage>
        <taxon>Eukaryota</taxon>
        <taxon>Sar</taxon>
        <taxon>Alveolata</taxon>
        <taxon>Dinophyceae</taxon>
        <taxon>Prorocentrales</taxon>
        <taxon>Prorocentraceae</taxon>
        <taxon>Prorocentrum</taxon>
    </lineage>
</organism>
<evidence type="ECO:0000313" key="3">
    <source>
        <dbReference type="Proteomes" id="UP001189429"/>
    </source>
</evidence>
<comment type="caution">
    <text evidence="2">The sequence shown here is derived from an EMBL/GenBank/DDBJ whole genome shotgun (WGS) entry which is preliminary data.</text>
</comment>
<dbReference type="InterPro" id="IPR036770">
    <property type="entry name" value="Ankyrin_rpt-contain_sf"/>
</dbReference>
<evidence type="ECO:0000313" key="2">
    <source>
        <dbReference type="EMBL" id="CAK0907617.1"/>
    </source>
</evidence>
<feature type="compositionally biased region" description="Basic residues" evidence="1">
    <location>
        <begin position="229"/>
        <end position="250"/>
    </location>
</feature>
<proteinExistence type="predicted"/>
<feature type="non-terminal residue" evidence="2">
    <location>
        <position position="1"/>
    </location>
</feature>
<evidence type="ECO:0000256" key="1">
    <source>
        <dbReference type="SAM" id="MobiDB-lite"/>
    </source>
</evidence>
<reference evidence="2" key="1">
    <citation type="submission" date="2023-10" db="EMBL/GenBank/DDBJ databases">
        <authorList>
            <person name="Chen Y."/>
            <person name="Shah S."/>
            <person name="Dougan E. K."/>
            <person name="Thang M."/>
            <person name="Chan C."/>
        </authorList>
    </citation>
    <scope>NUCLEOTIDE SEQUENCE [LARGE SCALE GENOMIC DNA]</scope>
</reference>